<name>A0A383DBQ0_9ZZZZ</name>
<keyword evidence="1" id="KW-0812">Transmembrane</keyword>
<accession>A0A383DBQ0</accession>
<reference evidence="2" key="1">
    <citation type="submission" date="2018-05" db="EMBL/GenBank/DDBJ databases">
        <authorList>
            <person name="Lanie J.A."/>
            <person name="Ng W.-L."/>
            <person name="Kazmierczak K.M."/>
            <person name="Andrzejewski T.M."/>
            <person name="Davidsen T.M."/>
            <person name="Wayne K.J."/>
            <person name="Tettelin H."/>
            <person name="Glass J.I."/>
            <person name="Rusch D."/>
            <person name="Podicherti R."/>
            <person name="Tsui H.-C.T."/>
            <person name="Winkler M.E."/>
        </authorList>
    </citation>
    <scope>NUCLEOTIDE SEQUENCE</scope>
</reference>
<sequence length="29" mass="3274">MLNVDCTYAFPFGIDFFTLFLVLVFGGIL</sequence>
<keyword evidence="1" id="KW-1133">Transmembrane helix</keyword>
<keyword evidence="1" id="KW-0472">Membrane</keyword>
<protein>
    <submittedName>
        <fullName evidence="2">Uncharacterized protein</fullName>
    </submittedName>
</protein>
<organism evidence="2">
    <name type="scientific">marine metagenome</name>
    <dbReference type="NCBI Taxonomy" id="408172"/>
    <lineage>
        <taxon>unclassified sequences</taxon>
        <taxon>metagenomes</taxon>
        <taxon>ecological metagenomes</taxon>
    </lineage>
</organism>
<evidence type="ECO:0000256" key="1">
    <source>
        <dbReference type="SAM" id="Phobius"/>
    </source>
</evidence>
<feature type="transmembrane region" description="Helical" evidence="1">
    <location>
        <begin position="7"/>
        <end position="28"/>
    </location>
</feature>
<proteinExistence type="predicted"/>
<dbReference type="EMBL" id="UINC01215883">
    <property type="protein sequence ID" value="SVE41791.1"/>
    <property type="molecule type" value="Genomic_DNA"/>
</dbReference>
<evidence type="ECO:0000313" key="2">
    <source>
        <dbReference type="EMBL" id="SVE41791.1"/>
    </source>
</evidence>
<dbReference type="AlphaFoldDB" id="A0A383DBQ0"/>
<gene>
    <name evidence="2" type="ORF">METZ01_LOCUS494645</name>
</gene>